<gene>
    <name evidence="1" type="ORF">SPIL2461_LOCUS22477</name>
</gene>
<feature type="non-terminal residue" evidence="1">
    <location>
        <position position="1042"/>
    </location>
</feature>
<dbReference type="Proteomes" id="UP000649617">
    <property type="component" value="Unassembled WGS sequence"/>
</dbReference>
<evidence type="ECO:0000313" key="2">
    <source>
        <dbReference type="Proteomes" id="UP000649617"/>
    </source>
</evidence>
<name>A0A812Y4F6_SYMPI</name>
<proteinExistence type="predicted"/>
<organism evidence="1 2">
    <name type="scientific">Symbiodinium pilosum</name>
    <name type="common">Dinoflagellate</name>
    <dbReference type="NCBI Taxonomy" id="2952"/>
    <lineage>
        <taxon>Eukaryota</taxon>
        <taxon>Sar</taxon>
        <taxon>Alveolata</taxon>
        <taxon>Dinophyceae</taxon>
        <taxon>Suessiales</taxon>
        <taxon>Symbiodiniaceae</taxon>
        <taxon>Symbiodinium</taxon>
    </lineage>
</organism>
<evidence type="ECO:0008006" key="3">
    <source>
        <dbReference type="Google" id="ProtNLM"/>
    </source>
</evidence>
<sequence length="1042" mass="113173">WPKRGAMLALGCCIGSMIAWGTWGDLAKRLRLTRPSATIQGWMLAAPGDQLGAEVADDGMLGIPFIHSTPEEPVPEFSHIHKEEVELGISQLAVARVDCWGPCHQKAGVWETLRLELAGATGAAAAALAAVEVLMTLPSAVASADRGGLAHCVPGYTCVRLSRHYSELLGRMEATRCRLASAVAKNCASPYGVCGGWYDNAPWENCCAAGHECAEIAVGLGLKASKCVPMSLRHGGQSCFSQCDEAEGECAWCGAGNACCSRHSKDAPLECRGAQFLSLENFQCVAPKYSPRVKHSGQDCLPHCRGAGMCDWCGEGNACCRKGSQSDPSECRGVRSFGRSDRHVCVRPVREVFQDHAQQDCWQPCDKTPGYCSWCGEGMACCREGAQNDPYECHGVASFSRHDRHVCVQPRSAQPASLLSAGSSSIHHVGLDCWYECGGSGFCRWCGIGSACCRFGARFDAEECSGATAFSSTEHHVCVAVPYVINKVQIAPDHRVLFNGREIGPGGKVRGAAGTGAHAKEAQAAGLDAIRTWSLQQSRGALEAFKLGRHKLKVAAGIYLSTFKDKYEGEFCSLNHPWWQEQLQEILSNVTMHRNDPGLLWWQAGNELELQIDWAGGSECMWRRLEWVVRHIKIADPNHPVGTAIAGFHSVKVGRLNTLCPSLDFLGLNVYGGDAYKIPQKLRSAGWTRPYAVTEFGAAGAWMAPQSSWKAPMEPTSTQKAIMLRQIHQECLAQQSCLGTFAFMWGWKWEHTPTWFSTFNEWRAAGVDEPASDVVQSMQEAWTGRASRHPAPKITAVKVMGPNGPAPVPLGVTVQHGAVLQVDVNAVDMPNNDAGAWQNNDVVWVLTTDNPDSPSEVATAIPGVVQVCQGASPRDKLTALVPTQMLIDGGSYRLYAFVRDHVPQSRENCLPPPDGSDCDKAVRWIMNEGTNLHADWYPGLSPASSYAEVQGYLHENGKCPSPCLGSEGVTEAHMNIPFKVCHNAIFPEPCARQIRKLEQDLEANPASFPDLDRKATPKELQAFIHTRLPDLCPVPCDDCEDA</sequence>
<dbReference type="EMBL" id="CAJNIZ010047327">
    <property type="protein sequence ID" value="CAE7766258.1"/>
    <property type="molecule type" value="Genomic_DNA"/>
</dbReference>
<reference evidence="1" key="1">
    <citation type="submission" date="2021-02" db="EMBL/GenBank/DDBJ databases">
        <authorList>
            <person name="Dougan E. K."/>
            <person name="Rhodes N."/>
            <person name="Thang M."/>
            <person name="Chan C."/>
        </authorList>
    </citation>
    <scope>NUCLEOTIDE SEQUENCE</scope>
</reference>
<dbReference type="Gene3D" id="3.20.20.80">
    <property type="entry name" value="Glycosidases"/>
    <property type="match status" value="1"/>
</dbReference>
<accession>A0A812Y4F6</accession>
<dbReference type="InterPro" id="IPR017853">
    <property type="entry name" value="GH"/>
</dbReference>
<dbReference type="OrthoDB" id="406631at2759"/>
<comment type="caution">
    <text evidence="1">The sequence shown here is derived from an EMBL/GenBank/DDBJ whole genome shotgun (WGS) entry which is preliminary data.</text>
</comment>
<dbReference type="AlphaFoldDB" id="A0A812Y4F6"/>
<keyword evidence="2" id="KW-1185">Reference proteome</keyword>
<protein>
    <recommendedName>
        <fullName evidence="3">Glycoside hydrolase family 2 catalytic domain-containing protein</fullName>
    </recommendedName>
</protein>
<evidence type="ECO:0000313" key="1">
    <source>
        <dbReference type="EMBL" id="CAE7766258.1"/>
    </source>
</evidence>
<dbReference type="SUPFAM" id="SSF51445">
    <property type="entry name" value="(Trans)glycosidases"/>
    <property type="match status" value="1"/>
</dbReference>